<evidence type="ECO:0000313" key="2">
    <source>
        <dbReference type="EMBL" id="RKF20553.1"/>
    </source>
</evidence>
<evidence type="ECO:0000259" key="1">
    <source>
        <dbReference type="Pfam" id="PF06094"/>
    </source>
</evidence>
<dbReference type="InterPro" id="IPR009288">
    <property type="entry name" value="AIG2-like_dom"/>
</dbReference>
<keyword evidence="3" id="KW-1185">Reference proteome</keyword>
<dbReference type="InterPro" id="IPR013024">
    <property type="entry name" value="GGCT-like"/>
</dbReference>
<reference evidence="2 3" key="1">
    <citation type="submission" date="2018-09" db="EMBL/GenBank/DDBJ databases">
        <title>Altererythrobacter spongiae sp. nov., isolated from a marine sponge.</title>
        <authorList>
            <person name="Zhuang L."/>
            <person name="Luo L."/>
        </authorList>
    </citation>
    <scope>NUCLEOTIDE SEQUENCE [LARGE SCALE GENOMIC DNA]</scope>
    <source>
        <strain evidence="2 3">HN-Y73</strain>
    </source>
</reference>
<name>A0A420EIS9_9SPHN</name>
<dbReference type="Gene3D" id="3.10.490.10">
    <property type="entry name" value="Gamma-glutamyl cyclotransferase-like"/>
    <property type="match status" value="1"/>
</dbReference>
<keyword evidence="2" id="KW-0808">Transferase</keyword>
<dbReference type="GO" id="GO:0016740">
    <property type="term" value="F:transferase activity"/>
    <property type="evidence" value="ECO:0007669"/>
    <property type="project" value="UniProtKB-KW"/>
</dbReference>
<dbReference type="Pfam" id="PF06094">
    <property type="entry name" value="GGACT"/>
    <property type="match status" value="1"/>
</dbReference>
<gene>
    <name evidence="2" type="ORF">D6851_10430</name>
</gene>
<dbReference type="Proteomes" id="UP000284395">
    <property type="component" value="Unassembled WGS sequence"/>
</dbReference>
<comment type="caution">
    <text evidence="2">The sequence shown here is derived from an EMBL/GenBank/DDBJ whole genome shotgun (WGS) entry which is preliminary data.</text>
</comment>
<feature type="domain" description="Gamma-glutamylcyclotransferase AIG2-like" evidence="1">
    <location>
        <begin position="9"/>
        <end position="133"/>
    </location>
</feature>
<dbReference type="OrthoDB" id="7432499at2"/>
<dbReference type="SUPFAM" id="SSF110857">
    <property type="entry name" value="Gamma-glutamyl cyclotransferase-like"/>
    <property type="match status" value="1"/>
</dbReference>
<protein>
    <submittedName>
        <fullName evidence="2">Gamma-glutamylcyclotransferase</fullName>
    </submittedName>
</protein>
<sequence length="147" mass="16193">MVPDRVTHLFFYGVLLGDVAPPAVKALLADLGPGRKGTVQGMLYAVPDPEGSYPVLIKGTARVHGMVHEARGVDMAALDLFEGIDPHDPANSEYRRIVMEAVLEDGSTMMSQAYFYNREIGDHLVPLEHGDFTRYLLETGFRPYSGE</sequence>
<accession>A0A420EIS9</accession>
<organism evidence="2 3">
    <name type="scientific">Altericroceibacterium spongiae</name>
    <dbReference type="NCBI Taxonomy" id="2320269"/>
    <lineage>
        <taxon>Bacteria</taxon>
        <taxon>Pseudomonadati</taxon>
        <taxon>Pseudomonadota</taxon>
        <taxon>Alphaproteobacteria</taxon>
        <taxon>Sphingomonadales</taxon>
        <taxon>Erythrobacteraceae</taxon>
        <taxon>Altericroceibacterium</taxon>
    </lineage>
</organism>
<dbReference type="CDD" id="cd06661">
    <property type="entry name" value="GGCT_like"/>
    <property type="match status" value="1"/>
</dbReference>
<dbReference type="InterPro" id="IPR036568">
    <property type="entry name" value="GGCT-like_sf"/>
</dbReference>
<dbReference type="EMBL" id="RAPF01000005">
    <property type="protein sequence ID" value="RKF20553.1"/>
    <property type="molecule type" value="Genomic_DNA"/>
</dbReference>
<evidence type="ECO:0000313" key="3">
    <source>
        <dbReference type="Proteomes" id="UP000284395"/>
    </source>
</evidence>
<dbReference type="AlphaFoldDB" id="A0A420EIS9"/>
<proteinExistence type="predicted"/>